<feature type="compositionally biased region" description="Low complexity" evidence="1">
    <location>
        <begin position="58"/>
        <end position="89"/>
    </location>
</feature>
<keyword evidence="5" id="KW-1185">Reference proteome</keyword>
<comment type="caution">
    <text evidence="4">The sequence shown here is derived from an EMBL/GenBank/DDBJ whole genome shotgun (WGS) entry which is preliminary data.</text>
</comment>
<gene>
    <name evidence="4" type="ORF">DB31_6213</name>
</gene>
<dbReference type="SUPFAM" id="SSF48371">
    <property type="entry name" value="ARM repeat"/>
    <property type="match status" value="1"/>
</dbReference>
<dbReference type="EMBL" id="JMCB01000034">
    <property type="protein sequence ID" value="KFE58916.1"/>
    <property type="molecule type" value="Genomic_DNA"/>
</dbReference>
<dbReference type="InterPro" id="IPR016024">
    <property type="entry name" value="ARM-type_fold"/>
</dbReference>
<dbReference type="AlphaFoldDB" id="A0A085VU03"/>
<dbReference type="PANTHER" id="PTHR12697">
    <property type="entry name" value="PBS LYASE HEAT-LIKE PROTEIN"/>
    <property type="match status" value="1"/>
</dbReference>
<proteinExistence type="predicted"/>
<dbReference type="PATRIC" id="fig|394096.3.peg.8930"/>
<protein>
    <recommendedName>
        <fullName evidence="3">Vitellogenin domain-containing protein</fullName>
    </recommendedName>
</protein>
<dbReference type="InterPro" id="IPR001747">
    <property type="entry name" value="Vitellogenin_N"/>
</dbReference>
<organism evidence="4 5">
    <name type="scientific">Hyalangium minutum</name>
    <dbReference type="NCBI Taxonomy" id="394096"/>
    <lineage>
        <taxon>Bacteria</taxon>
        <taxon>Pseudomonadati</taxon>
        <taxon>Myxococcota</taxon>
        <taxon>Myxococcia</taxon>
        <taxon>Myxococcales</taxon>
        <taxon>Cystobacterineae</taxon>
        <taxon>Archangiaceae</taxon>
        <taxon>Hyalangium</taxon>
    </lineage>
</organism>
<name>A0A085VU03_9BACT</name>
<dbReference type="Pfam" id="PF13646">
    <property type="entry name" value="HEAT_2"/>
    <property type="match status" value="1"/>
</dbReference>
<keyword evidence="2" id="KW-0812">Transmembrane</keyword>
<accession>A0A085VU03</accession>
<keyword evidence="2" id="KW-0472">Membrane</keyword>
<reference evidence="4 5" key="1">
    <citation type="submission" date="2014-04" db="EMBL/GenBank/DDBJ databases">
        <title>Genome assembly of Hyalangium minutum DSM 14724.</title>
        <authorList>
            <person name="Sharma G."/>
            <person name="Subramanian S."/>
        </authorList>
    </citation>
    <scope>NUCLEOTIDE SEQUENCE [LARGE SCALE GENOMIC DNA]</scope>
    <source>
        <strain evidence="4 5">DSM 14724</strain>
    </source>
</reference>
<sequence length="684" mass="72851">MRKSGNVSSKPIAVVGQASTPGGLLAGQRARVLFGVTLALLAVSLLGLWALASPSSAEAPSQESQSSQAAAPSAGGPSAPAPAVSSKPSTGTRAWTPGMLYRYSLSADQKLTFRPAQPGAQALPSMRFNLRGEWNVGVVSVDAERVDARVNIKLSSLTVDVGGAGPLAPDVQRSLSAALQLPFFLTYDKTGLATFTHFEQATDPLVRNILRGVVASSQFVVAGVPGATWSAEEYDTTGRYHAVYQRLASGRFEKRKESYSHVASPLGLEPLTGQIHITVSASSTFELERDLWARSLEGRERVEMEAGQAMPPTTYESSLSLSLLERRPDPTLIGTFMARRASLSTASMAAFQGMEQDPMEQYRQVLKGKDFDTLVKELRSLPEDPQAKDDARTQALEQLRALFMLHPSEALKVPGIIRAGMDPIAASPMLGALSAASTREAIQSLAEVCGDQSIPTDIRMDAVAALGVAKDPTREGLDALRGARNDADGMLRDTAKLALGNAAFQLSDTDAKGTEALVHELNSEYSTASNAEQQALALRTLGNTRSPDALSTFEDALRSADPQIRQAALEALRVIPDPRADQLLSEFMLKDPAPEVRRVAVFASGFRPLAPLLPALAQALRMDPTNGVRVDVIHLLGEQRAAVPEALPLLAWASEHDPNPDLRKAAASFVAMPTTGGSLPRSSP</sequence>
<feature type="transmembrane region" description="Helical" evidence="2">
    <location>
        <begin position="32"/>
        <end position="52"/>
    </location>
</feature>
<evidence type="ECO:0000313" key="4">
    <source>
        <dbReference type="EMBL" id="KFE58916.1"/>
    </source>
</evidence>
<evidence type="ECO:0000256" key="2">
    <source>
        <dbReference type="SAM" id="Phobius"/>
    </source>
</evidence>
<dbReference type="Proteomes" id="UP000028725">
    <property type="component" value="Unassembled WGS sequence"/>
</dbReference>
<dbReference type="GO" id="GO:0016491">
    <property type="term" value="F:oxidoreductase activity"/>
    <property type="evidence" value="ECO:0007669"/>
    <property type="project" value="TreeGrafter"/>
</dbReference>
<dbReference type="InterPro" id="IPR011989">
    <property type="entry name" value="ARM-like"/>
</dbReference>
<evidence type="ECO:0000259" key="3">
    <source>
        <dbReference type="SMART" id="SM00638"/>
    </source>
</evidence>
<dbReference type="OrthoDB" id="5378842at2"/>
<dbReference type="Gene3D" id="1.25.10.10">
    <property type="entry name" value="Leucine-rich Repeat Variant"/>
    <property type="match status" value="1"/>
</dbReference>
<dbReference type="SMART" id="SM00638">
    <property type="entry name" value="LPD_N"/>
    <property type="match status" value="1"/>
</dbReference>
<dbReference type="RefSeq" id="WP_083969248.1">
    <property type="nucleotide sequence ID" value="NZ_JMCB01000034.1"/>
</dbReference>
<dbReference type="GO" id="GO:0005319">
    <property type="term" value="F:lipid transporter activity"/>
    <property type="evidence" value="ECO:0007669"/>
    <property type="project" value="InterPro"/>
</dbReference>
<evidence type="ECO:0000256" key="1">
    <source>
        <dbReference type="SAM" id="MobiDB-lite"/>
    </source>
</evidence>
<feature type="domain" description="Vitellogenin" evidence="3">
    <location>
        <begin position="95"/>
        <end position="637"/>
    </location>
</feature>
<keyword evidence="2" id="KW-1133">Transmembrane helix</keyword>
<dbReference type="STRING" id="394096.DB31_6213"/>
<dbReference type="PANTHER" id="PTHR12697:SF5">
    <property type="entry name" value="DEOXYHYPUSINE HYDROXYLASE"/>
    <property type="match status" value="1"/>
</dbReference>
<evidence type="ECO:0000313" key="5">
    <source>
        <dbReference type="Proteomes" id="UP000028725"/>
    </source>
</evidence>
<feature type="region of interest" description="Disordered" evidence="1">
    <location>
        <begin position="58"/>
        <end position="91"/>
    </location>
</feature>